<feature type="region of interest" description="Disordered" evidence="3">
    <location>
        <begin position="342"/>
        <end position="370"/>
    </location>
</feature>
<dbReference type="HOGENOM" id="CLU_018816_1_2_6"/>
<dbReference type="Gene3D" id="2.40.50.100">
    <property type="match status" value="1"/>
</dbReference>
<dbReference type="OrthoDB" id="9806939at2"/>
<dbReference type="Gene3D" id="1.10.287.470">
    <property type="entry name" value="Helix hairpin bin"/>
    <property type="match status" value="1"/>
</dbReference>
<keyword evidence="7" id="KW-1185">Reference proteome</keyword>
<evidence type="ECO:0000256" key="1">
    <source>
        <dbReference type="ARBA" id="ARBA00009477"/>
    </source>
</evidence>
<dbReference type="STRING" id="713585.THITH_10850"/>
<dbReference type="Pfam" id="PF25954">
    <property type="entry name" value="Beta-barrel_RND_2"/>
    <property type="match status" value="1"/>
</dbReference>
<dbReference type="FunFam" id="2.40.30.170:FF:000010">
    <property type="entry name" value="Efflux RND transporter periplasmic adaptor subunit"/>
    <property type="match status" value="1"/>
</dbReference>
<dbReference type="NCBIfam" id="TIGR01730">
    <property type="entry name" value="RND_mfp"/>
    <property type="match status" value="1"/>
</dbReference>
<reference evidence="6 7" key="1">
    <citation type="submission" date="2013-12" db="EMBL/GenBank/DDBJ databases">
        <authorList>
            <consortium name="DOE Joint Genome Institute"/>
            <person name="Muyzer G."/>
            <person name="Huntemann M."/>
            <person name="Han J."/>
            <person name="Chen A."/>
            <person name="Kyrpides N."/>
            <person name="Mavromatis K."/>
            <person name="Markowitz V."/>
            <person name="Palaniappan K."/>
            <person name="Ivanova N."/>
            <person name="Schaumberg A."/>
            <person name="Pati A."/>
            <person name="Liolios K."/>
            <person name="Nordberg H.P."/>
            <person name="Cantor M.N."/>
            <person name="Hua S.X."/>
            <person name="Woyke T."/>
        </authorList>
    </citation>
    <scope>NUCLEOTIDE SEQUENCE [LARGE SCALE GENOMIC DNA]</scope>
    <source>
        <strain evidence="6 7">ARh 1</strain>
    </source>
</reference>
<feature type="coiled-coil region" evidence="2">
    <location>
        <begin position="109"/>
        <end position="148"/>
    </location>
</feature>
<organism evidence="6 7">
    <name type="scientific">Thioalkalivibrio paradoxus ARh 1</name>
    <dbReference type="NCBI Taxonomy" id="713585"/>
    <lineage>
        <taxon>Bacteria</taxon>
        <taxon>Pseudomonadati</taxon>
        <taxon>Pseudomonadota</taxon>
        <taxon>Gammaproteobacteria</taxon>
        <taxon>Chromatiales</taxon>
        <taxon>Ectothiorhodospiraceae</taxon>
        <taxon>Thioalkalivibrio</taxon>
    </lineage>
</organism>
<dbReference type="AlphaFoldDB" id="W0DNW5"/>
<name>W0DNW5_9GAMM</name>
<dbReference type="Proteomes" id="UP000005289">
    <property type="component" value="Chromosome"/>
</dbReference>
<evidence type="ECO:0000256" key="2">
    <source>
        <dbReference type="SAM" id="Coils"/>
    </source>
</evidence>
<accession>W0DNW5</accession>
<evidence type="ECO:0000313" key="6">
    <source>
        <dbReference type="EMBL" id="AHE98663.1"/>
    </source>
</evidence>
<dbReference type="InterPro" id="IPR006143">
    <property type="entry name" value="RND_pump_MFP"/>
</dbReference>
<evidence type="ECO:0000259" key="5">
    <source>
        <dbReference type="Pfam" id="PF25967"/>
    </source>
</evidence>
<dbReference type="PANTHER" id="PTHR30469:SF11">
    <property type="entry name" value="BLL4320 PROTEIN"/>
    <property type="match status" value="1"/>
</dbReference>
<evidence type="ECO:0000256" key="3">
    <source>
        <dbReference type="SAM" id="MobiDB-lite"/>
    </source>
</evidence>
<protein>
    <submittedName>
        <fullName evidence="6">RND transporter</fullName>
    </submittedName>
</protein>
<dbReference type="SUPFAM" id="SSF111369">
    <property type="entry name" value="HlyD-like secretion proteins"/>
    <property type="match status" value="1"/>
</dbReference>
<dbReference type="GO" id="GO:1990281">
    <property type="term" value="C:efflux pump complex"/>
    <property type="evidence" value="ECO:0007669"/>
    <property type="project" value="TreeGrafter"/>
</dbReference>
<evidence type="ECO:0000259" key="4">
    <source>
        <dbReference type="Pfam" id="PF25954"/>
    </source>
</evidence>
<evidence type="ECO:0000313" key="7">
    <source>
        <dbReference type="Proteomes" id="UP000005289"/>
    </source>
</evidence>
<dbReference type="InterPro" id="IPR058627">
    <property type="entry name" value="MdtA-like_C"/>
</dbReference>
<sequence>MSKRFILMLIAVTLVFGGIFGFKAFVDSQIDAYFDSMPVPTATITATEARQDRWTPKIRAVGSLEAVQGAMLSTEVGGIVREILLQPGTEVMEGSVLLRLDTETDRAELTALEAAARLAEQELQRARRLAQERNISEAEVQRRQSEAEQARAAVAAQRARINQKTLRAPFDGILGIRRVNLGQYVSPGDPIVTLESVDPIYLNFTLAERRLGQVRPGQPVRLEVDAFAERFDGTISAIEPRVRAGSRTFEVQALVHNPEGKLRAGQFARVTLAAGEPEDVIVLPQTAIRFNPFGNSVFVTYRDDQDTLRVRERFVQTGERRGDLIRIVDGLEAGERVASSGLLKLQNETPVEITDEARPSEDPAPRPDNA</sequence>
<dbReference type="Pfam" id="PF25967">
    <property type="entry name" value="RND-MFP_C"/>
    <property type="match status" value="1"/>
</dbReference>
<comment type="similarity">
    <text evidence="1">Belongs to the membrane fusion protein (MFP) (TC 8.A.1) family.</text>
</comment>
<dbReference type="GO" id="GO:0015562">
    <property type="term" value="F:efflux transmembrane transporter activity"/>
    <property type="evidence" value="ECO:0007669"/>
    <property type="project" value="TreeGrafter"/>
</dbReference>
<feature type="domain" description="Multidrug resistance protein MdtA-like C-terminal permuted SH3" evidence="5">
    <location>
        <begin position="279"/>
        <end position="342"/>
    </location>
</feature>
<dbReference type="Gene3D" id="2.40.420.20">
    <property type="match status" value="1"/>
</dbReference>
<dbReference type="Gene3D" id="2.40.30.170">
    <property type="match status" value="1"/>
</dbReference>
<keyword evidence="2" id="KW-0175">Coiled coil</keyword>
<dbReference type="KEGG" id="tti:THITH_10850"/>
<dbReference type="EMBL" id="CP007029">
    <property type="protein sequence ID" value="AHE98663.1"/>
    <property type="molecule type" value="Genomic_DNA"/>
</dbReference>
<proteinExistence type="inferred from homology"/>
<gene>
    <name evidence="6" type="ORF">THITH_10850</name>
</gene>
<dbReference type="RefSeq" id="WP_006748141.1">
    <property type="nucleotide sequence ID" value="NZ_CP007029.1"/>
</dbReference>
<feature type="domain" description="CusB-like beta-barrel" evidence="4">
    <location>
        <begin position="200"/>
        <end position="274"/>
    </location>
</feature>
<feature type="compositionally biased region" description="Basic and acidic residues" evidence="3">
    <location>
        <begin position="355"/>
        <end position="370"/>
    </location>
</feature>
<dbReference type="PANTHER" id="PTHR30469">
    <property type="entry name" value="MULTIDRUG RESISTANCE PROTEIN MDTA"/>
    <property type="match status" value="1"/>
</dbReference>
<dbReference type="InterPro" id="IPR058792">
    <property type="entry name" value="Beta-barrel_RND_2"/>
</dbReference>